<sequence length="105" mass="11597">MSTDWLLGTWRLMRADEPLDFAPGVRMEFLPAGVLRYHVDVGGTDRIIELVYRVDGDLLHTDNPAAPHSMSVRMTHGEGDSLLFDFGGPQALLVREAAVLRGPLP</sequence>
<dbReference type="KEGG" id="gph:GEMMAAP_14360"/>
<dbReference type="OrthoDB" id="9798304at2"/>
<keyword evidence="2" id="KW-1185">Reference proteome</keyword>
<dbReference type="RefSeq" id="WP_026848623.1">
    <property type="nucleotide sequence ID" value="NZ_CP011454.1"/>
</dbReference>
<reference evidence="1 2" key="2">
    <citation type="journal article" date="2016" name="Environ. Microbiol. Rep.">
        <title>Metagenomic evidence for the presence of phototrophic Gemmatimonadetes bacteria in diverse environments.</title>
        <authorList>
            <person name="Zeng Y."/>
            <person name="Baumbach J."/>
            <person name="Barbosa E.G."/>
            <person name="Azevedo V."/>
            <person name="Zhang C."/>
            <person name="Koblizek M."/>
        </authorList>
    </citation>
    <scope>NUCLEOTIDE SEQUENCE [LARGE SCALE GENOMIC DNA]</scope>
    <source>
        <strain evidence="1 2">AP64</strain>
    </source>
</reference>
<evidence type="ECO:0008006" key="3">
    <source>
        <dbReference type="Google" id="ProtNLM"/>
    </source>
</evidence>
<evidence type="ECO:0000313" key="2">
    <source>
        <dbReference type="Proteomes" id="UP000076404"/>
    </source>
</evidence>
<reference evidence="1 2" key="1">
    <citation type="journal article" date="2014" name="Proc. Natl. Acad. Sci. U.S.A.">
        <title>Functional type 2 photosynthetic reaction centers found in the rare bacterial phylum Gemmatimonadetes.</title>
        <authorList>
            <person name="Zeng Y."/>
            <person name="Feng F."/>
            <person name="Medova H."/>
            <person name="Dean J."/>
            <person name="Koblizek M."/>
        </authorList>
    </citation>
    <scope>NUCLEOTIDE SEQUENCE [LARGE SCALE GENOMIC DNA]</scope>
    <source>
        <strain evidence="1 2">AP64</strain>
    </source>
</reference>
<protein>
    <recommendedName>
        <fullName evidence="3">Lipocalin-like domain-containing protein</fullName>
    </recommendedName>
</protein>
<dbReference type="AlphaFoldDB" id="A0A143BM77"/>
<organism evidence="1 2">
    <name type="scientific">Gemmatimonas phototrophica</name>
    <dbReference type="NCBI Taxonomy" id="1379270"/>
    <lineage>
        <taxon>Bacteria</taxon>
        <taxon>Pseudomonadati</taxon>
        <taxon>Gemmatimonadota</taxon>
        <taxon>Gemmatimonadia</taxon>
        <taxon>Gemmatimonadales</taxon>
        <taxon>Gemmatimonadaceae</taxon>
        <taxon>Gemmatimonas</taxon>
    </lineage>
</organism>
<name>A0A143BM77_9BACT</name>
<dbReference type="Proteomes" id="UP000076404">
    <property type="component" value="Chromosome"/>
</dbReference>
<dbReference type="EMBL" id="CP011454">
    <property type="protein sequence ID" value="AMW05665.1"/>
    <property type="molecule type" value="Genomic_DNA"/>
</dbReference>
<proteinExistence type="predicted"/>
<dbReference type="eggNOG" id="ENOG503484E">
    <property type="taxonomic scope" value="Bacteria"/>
</dbReference>
<accession>A0A143BM77</accession>
<gene>
    <name evidence="1" type="ORF">GEMMAAP_14360</name>
</gene>
<evidence type="ECO:0000313" key="1">
    <source>
        <dbReference type="EMBL" id="AMW05665.1"/>
    </source>
</evidence>